<dbReference type="GO" id="GO:0009003">
    <property type="term" value="F:signal peptidase activity"/>
    <property type="evidence" value="ECO:0007669"/>
    <property type="project" value="UniProtKB-EC"/>
</dbReference>
<protein>
    <recommendedName>
        <fullName evidence="5">Signal peptidase I</fullName>
        <ecNumber evidence="5">3.4.21.89</ecNumber>
    </recommendedName>
</protein>
<dbReference type="GO" id="GO:0016020">
    <property type="term" value="C:membrane"/>
    <property type="evidence" value="ECO:0007669"/>
    <property type="project" value="UniProtKB-SubCell"/>
</dbReference>
<feature type="compositionally biased region" description="Basic and acidic residues" evidence="6">
    <location>
        <begin position="182"/>
        <end position="196"/>
    </location>
</feature>
<feature type="region of interest" description="Disordered" evidence="6">
    <location>
        <begin position="173"/>
        <end position="196"/>
    </location>
</feature>
<organism evidence="8 9">
    <name type="scientific">Microlunatus soli</name>
    <dbReference type="NCBI Taxonomy" id="630515"/>
    <lineage>
        <taxon>Bacteria</taxon>
        <taxon>Bacillati</taxon>
        <taxon>Actinomycetota</taxon>
        <taxon>Actinomycetes</taxon>
        <taxon>Propionibacteriales</taxon>
        <taxon>Propionibacteriaceae</taxon>
        <taxon>Microlunatus</taxon>
    </lineage>
</organism>
<dbReference type="InterPro" id="IPR001733">
    <property type="entry name" value="Peptidase_S26B"/>
</dbReference>
<sequence>MTATAPTEPATRRVAGRTLITIGDVALWVVAVLGACSLLLTLAAVLFAVRPLIFRSGSMAPTITAGSLALAHRVPADAVRVGDIVSVTTDDTRVTHRVISTRPDGDRTLLRLRGDANSAPDRDPYRVATVDKVWFAVPAMGYVISWLSRPPGVFVLAGYAAAMLALVLRRRPADDRDDDDDHDHRAVGRDDEASDRADAIAAEAGDTPDQRPDRPRRARRIRAAFGSLLVGGAAALSPTPSWATFTDRVPISGSSIVGYTVPTTSFSCGALGVASVTFNWTAVSGATSYTLHYGNAGASTLTTTATSYTVVTLINGGTAWVTVNRDFGSVTWSSVASTKRTYTVAVVSLCS</sequence>
<feature type="transmembrane region" description="Helical" evidence="7">
    <location>
        <begin position="151"/>
        <end position="168"/>
    </location>
</feature>
<evidence type="ECO:0000256" key="7">
    <source>
        <dbReference type="SAM" id="Phobius"/>
    </source>
</evidence>
<proteinExistence type="predicted"/>
<dbReference type="InterPro" id="IPR019533">
    <property type="entry name" value="Peptidase_S26"/>
</dbReference>
<evidence type="ECO:0000313" key="9">
    <source>
        <dbReference type="Proteomes" id="UP000199103"/>
    </source>
</evidence>
<dbReference type="InterPro" id="IPR036286">
    <property type="entry name" value="LexA/Signal_pep-like_sf"/>
</dbReference>
<keyword evidence="2 7" id="KW-0812">Transmembrane</keyword>
<accession>A0A1H1VJH0</accession>
<dbReference type="CDD" id="cd06530">
    <property type="entry name" value="S26_SPase_I"/>
    <property type="match status" value="1"/>
</dbReference>
<dbReference type="SUPFAM" id="SSF51306">
    <property type="entry name" value="LexA/Signal peptidase"/>
    <property type="match status" value="1"/>
</dbReference>
<reference evidence="8 9" key="1">
    <citation type="submission" date="2016-10" db="EMBL/GenBank/DDBJ databases">
        <authorList>
            <person name="de Groot N.N."/>
        </authorList>
    </citation>
    <scope>NUCLEOTIDE SEQUENCE [LARGE SCALE GENOMIC DNA]</scope>
    <source>
        <strain evidence="8 9">DSM 21800</strain>
    </source>
</reference>
<dbReference type="NCBIfam" id="TIGR02228">
    <property type="entry name" value="sigpep_I_arch"/>
    <property type="match status" value="1"/>
</dbReference>
<keyword evidence="9" id="KW-1185">Reference proteome</keyword>
<evidence type="ECO:0000256" key="5">
    <source>
        <dbReference type="NCBIfam" id="TIGR02228"/>
    </source>
</evidence>
<evidence type="ECO:0000313" key="8">
    <source>
        <dbReference type="EMBL" id="SDS84491.1"/>
    </source>
</evidence>
<evidence type="ECO:0000256" key="2">
    <source>
        <dbReference type="ARBA" id="ARBA00022692"/>
    </source>
</evidence>
<dbReference type="OrthoDB" id="3790724at2"/>
<evidence type="ECO:0000256" key="4">
    <source>
        <dbReference type="ARBA" id="ARBA00023136"/>
    </source>
</evidence>
<dbReference type="RefSeq" id="WP_091526408.1">
    <property type="nucleotide sequence ID" value="NZ_LT629772.1"/>
</dbReference>
<dbReference type="GO" id="GO:0006465">
    <property type="term" value="P:signal peptide processing"/>
    <property type="evidence" value="ECO:0007669"/>
    <property type="project" value="UniProtKB-UniRule"/>
</dbReference>
<dbReference type="GO" id="GO:0004252">
    <property type="term" value="F:serine-type endopeptidase activity"/>
    <property type="evidence" value="ECO:0007669"/>
    <property type="project" value="UniProtKB-UniRule"/>
</dbReference>
<name>A0A1H1VJH0_9ACTN</name>
<dbReference type="Proteomes" id="UP000199103">
    <property type="component" value="Chromosome I"/>
</dbReference>
<dbReference type="AlphaFoldDB" id="A0A1H1VJH0"/>
<gene>
    <name evidence="8" type="ORF">SAMN04489812_3226</name>
</gene>
<comment type="subcellular location">
    <subcellularLocation>
        <location evidence="1">Membrane</location>
    </subcellularLocation>
</comment>
<keyword evidence="4 7" id="KW-0472">Membrane</keyword>
<feature type="transmembrane region" description="Helical" evidence="7">
    <location>
        <begin position="25"/>
        <end position="49"/>
    </location>
</feature>
<evidence type="ECO:0000256" key="6">
    <source>
        <dbReference type="SAM" id="MobiDB-lite"/>
    </source>
</evidence>
<dbReference type="EMBL" id="LT629772">
    <property type="protein sequence ID" value="SDS84491.1"/>
    <property type="molecule type" value="Genomic_DNA"/>
</dbReference>
<evidence type="ECO:0000256" key="1">
    <source>
        <dbReference type="ARBA" id="ARBA00004370"/>
    </source>
</evidence>
<keyword evidence="3 7" id="KW-1133">Transmembrane helix</keyword>
<evidence type="ECO:0000256" key="3">
    <source>
        <dbReference type="ARBA" id="ARBA00022989"/>
    </source>
</evidence>
<feature type="transmembrane region" description="Helical" evidence="7">
    <location>
        <begin position="221"/>
        <end position="243"/>
    </location>
</feature>
<dbReference type="STRING" id="630515.SAMN04489812_3226"/>
<dbReference type="EC" id="3.4.21.89" evidence="5"/>